<organism evidence="3 4">
    <name type="scientific">Micractinium conductrix</name>
    <dbReference type="NCBI Taxonomy" id="554055"/>
    <lineage>
        <taxon>Eukaryota</taxon>
        <taxon>Viridiplantae</taxon>
        <taxon>Chlorophyta</taxon>
        <taxon>core chlorophytes</taxon>
        <taxon>Trebouxiophyceae</taxon>
        <taxon>Chlorellales</taxon>
        <taxon>Chlorellaceae</taxon>
        <taxon>Chlorella clade</taxon>
        <taxon>Micractinium</taxon>
    </lineage>
</organism>
<feature type="coiled-coil region" evidence="1">
    <location>
        <begin position="335"/>
        <end position="362"/>
    </location>
</feature>
<keyword evidence="3" id="KW-0282">Flagellum</keyword>
<reference evidence="3 4" key="1">
    <citation type="journal article" date="2018" name="Plant J.">
        <title>Genome sequences of Chlorella sorokiniana UTEX 1602 and Micractinium conductrix SAG 241.80: implications to maltose excretion by a green alga.</title>
        <authorList>
            <person name="Arriola M.B."/>
            <person name="Velmurugan N."/>
            <person name="Zhang Y."/>
            <person name="Plunkett M.H."/>
            <person name="Hondzo H."/>
            <person name="Barney B.M."/>
        </authorList>
    </citation>
    <scope>NUCLEOTIDE SEQUENCE [LARGE SCALE GENOMIC DNA]</scope>
    <source>
        <strain evidence="3 4">SAG 241.80</strain>
    </source>
</reference>
<keyword evidence="1" id="KW-0175">Coiled coil</keyword>
<protein>
    <submittedName>
        <fullName evidence="3">Flagellar associated</fullName>
    </submittedName>
</protein>
<keyword evidence="4" id="KW-1185">Reference proteome</keyword>
<evidence type="ECO:0000313" key="4">
    <source>
        <dbReference type="Proteomes" id="UP000239649"/>
    </source>
</evidence>
<evidence type="ECO:0000256" key="2">
    <source>
        <dbReference type="SAM" id="MobiDB-lite"/>
    </source>
</evidence>
<dbReference type="EMBL" id="LHPF02000034">
    <property type="protein sequence ID" value="PSC68703.1"/>
    <property type="molecule type" value="Genomic_DNA"/>
</dbReference>
<keyword evidence="3" id="KW-0969">Cilium</keyword>
<evidence type="ECO:0000313" key="3">
    <source>
        <dbReference type="EMBL" id="PSC68703.1"/>
    </source>
</evidence>
<feature type="region of interest" description="Disordered" evidence="2">
    <location>
        <begin position="592"/>
        <end position="625"/>
    </location>
</feature>
<keyword evidence="3" id="KW-0966">Cell projection</keyword>
<gene>
    <name evidence="3" type="ORF">C2E20_7734</name>
</gene>
<proteinExistence type="predicted"/>
<accession>A0A2P6V3N3</accession>
<dbReference type="AlphaFoldDB" id="A0A2P6V3N3"/>
<sequence>MDAGTEAIIRKLQANFKAASGEASRQIIAEEVERFLKEGGGSEEQDIAALEDAVRNRLASRKGMSGRAEKLAAKKALFNNDQWARISAYMAFMAREDEARAAAVTRQHKRATAGAMAATAAEAEKRKVAERQHKKEELKVVEAELKEFEKDEKARRAAHAAEVGKLRGEREVQLEEQANRKQVAAELRRRGEAEVTARVAADIKHQMEAEAKAKAKAKEELKTFLLSNEVNKKIKEAEAEKERQQDISYMQQQTAQLDKQERERQMLLEKVKAVQNRQAEDAAQRPPFKRWVAEEVIEKQFQEKQAALAAEDERRKAAQTAAAARFRADISGQLSEKEVARLAEMQEKRRELVAQMEALEVHKKMSAEAKAAEMAKMKAFKAQLDAQIEENEARRHVSAMTEVERKINAKLLRDVEASGCKMARLLALFALVLACCADVRAGTGCDDDMGGDLGANLNFVALPNPRPAQTPRAQAWVGDLLPALLQKQLPLDKVFQKKGCALKSFTYQKLCVPKSGQPGNFRVKVQVKSSCGTLMVKLRVISVAGKNAAIDTWGRGLLRPPKTWLGSSNQVAPLAPICTRRSLCCQATKAALEPTQQRSRDNNRSSSSSSNSIAGGQGGRMPEPPWVKAEFRQPVVVQEQPKQLQVLPPPPRTAPTWLSGRNLAFGGSVATVLLLTMFRREIAPLVRWLVMQVNNLTDKSVIGDGFNPESLATGAAVLLTLYWSFTEFQRSSERMAQMEELEAALGHREAAMEVRLAAVEALLGYVPAGGGAPAGPAAATLLVQAATVPPAPAAAAADAHAPAATAPANGTAVSAGAAEAAPSTAAVGGTPAGAGAPVAAAAAAALNLQVAVLLQRVEALEGEVASLTAERQRQPVRR</sequence>
<name>A0A2P6V3N3_9CHLO</name>
<dbReference type="Proteomes" id="UP000239649">
    <property type="component" value="Unassembled WGS sequence"/>
</dbReference>
<evidence type="ECO:0000256" key="1">
    <source>
        <dbReference type="SAM" id="Coils"/>
    </source>
</evidence>
<dbReference type="OrthoDB" id="543166at2759"/>
<feature type="coiled-coil region" evidence="1">
    <location>
        <begin position="843"/>
        <end position="870"/>
    </location>
</feature>
<feature type="coiled-coil region" evidence="1">
    <location>
        <begin position="200"/>
        <end position="277"/>
    </location>
</feature>
<comment type="caution">
    <text evidence="3">The sequence shown here is derived from an EMBL/GenBank/DDBJ whole genome shotgun (WGS) entry which is preliminary data.</text>
</comment>